<comment type="caution">
    <text evidence="2">The sequence shown here is derived from an EMBL/GenBank/DDBJ whole genome shotgun (WGS) entry which is preliminary data.</text>
</comment>
<evidence type="ECO:0000259" key="1">
    <source>
        <dbReference type="Pfam" id="PF09603"/>
    </source>
</evidence>
<proteinExistence type="predicted"/>
<reference evidence="2 3" key="1">
    <citation type="journal article" date="2017" name="ISME J.">
        <title>Potential for microbial H2 and metal transformations associated with novel bacteria and archaea in deep terrestrial subsurface sediments.</title>
        <authorList>
            <person name="Hernsdorf A.W."/>
            <person name="Amano Y."/>
            <person name="Miyakawa K."/>
            <person name="Ise K."/>
            <person name="Suzuki Y."/>
            <person name="Anantharaman K."/>
            <person name="Probst A."/>
            <person name="Burstein D."/>
            <person name="Thomas B.C."/>
            <person name="Banfield J.F."/>
        </authorList>
    </citation>
    <scope>NUCLEOTIDE SEQUENCE [LARGE SCALE GENOMIC DNA]</scope>
    <source>
        <strain evidence="2">HGW-Falkowbacteria-1</strain>
    </source>
</reference>
<name>A0A2N2E993_9BACT</name>
<dbReference type="EMBL" id="PHAI01000002">
    <property type="protein sequence ID" value="PKM91246.1"/>
    <property type="molecule type" value="Genomic_DNA"/>
</dbReference>
<dbReference type="Proteomes" id="UP000233517">
    <property type="component" value="Unassembled WGS sequence"/>
</dbReference>
<feature type="non-terminal residue" evidence="2">
    <location>
        <position position="1"/>
    </location>
</feature>
<dbReference type="SUPFAM" id="SSF49265">
    <property type="entry name" value="Fibronectin type III"/>
    <property type="match status" value="1"/>
</dbReference>
<evidence type="ECO:0000313" key="3">
    <source>
        <dbReference type="Proteomes" id="UP000233517"/>
    </source>
</evidence>
<feature type="domain" description="Fibrobacter succinogenes major paralogous" evidence="1">
    <location>
        <begin position="11"/>
        <end position="209"/>
    </location>
</feature>
<organism evidence="2 3">
    <name type="scientific">Candidatus Falkowbacteria bacterium HGW-Falkowbacteria-1</name>
    <dbReference type="NCBI Taxonomy" id="2013768"/>
    <lineage>
        <taxon>Bacteria</taxon>
        <taxon>Candidatus Falkowiibacteriota</taxon>
    </lineage>
</organism>
<gene>
    <name evidence="2" type="ORF">CVU82_01445</name>
</gene>
<dbReference type="Pfam" id="PF09603">
    <property type="entry name" value="Fib_succ_major"/>
    <property type="match status" value="1"/>
</dbReference>
<protein>
    <recommendedName>
        <fullName evidence="1">Fibrobacter succinogenes major paralogous domain-containing protein</fullName>
    </recommendedName>
</protein>
<dbReference type="NCBIfam" id="TIGR02145">
    <property type="entry name" value="Fib_succ_major"/>
    <property type="match status" value="1"/>
</dbReference>
<dbReference type="InterPro" id="IPR011871">
    <property type="entry name" value="Fib_succ_major"/>
</dbReference>
<sequence>VSYNGYSYPTVAIGTQCWFKENLRTDKFKNGDSIPRLNNTWGGTISPWISYHDNASYFPVFDYADYSYGYAYSAHAVIDPRDICPEGWKVASRDDYTNLLASIGSYNAYNLRSCRQVSSPLGGECATSILPRWNSSANYGTDDLGFSLLPGGHKYSTQWPYIGDGYYIWTSTPNGTSLYEISNTGGSTISTAGSVPMNAIYGRYVRCIKRSDPSPKTVPVLTTSAVTGVTSSRAFSGGAVTSDGGSAVYTKGVVWSESSNPLIGDGSSSFLNTVSSSNSFTSDVFYNLSAGKTYYIRAYAVNDVGVGYGDTLSFTTLDPCAGSNSVSYNGYSYPTVAIGTQCWFKENLRTDKISLEMEILFLGSLVVGLE</sequence>
<dbReference type="AlphaFoldDB" id="A0A2N2E993"/>
<accession>A0A2N2E993</accession>
<dbReference type="InterPro" id="IPR036116">
    <property type="entry name" value="FN3_sf"/>
</dbReference>
<evidence type="ECO:0000313" key="2">
    <source>
        <dbReference type="EMBL" id="PKM91246.1"/>
    </source>
</evidence>